<keyword evidence="2" id="KW-0547">Nucleotide-binding</keyword>
<dbReference type="InterPro" id="IPR003439">
    <property type="entry name" value="ABC_transporter-like_ATP-bd"/>
</dbReference>
<keyword evidence="3 5" id="KW-0067">ATP-binding</keyword>
<keyword evidence="6" id="KW-1185">Reference proteome</keyword>
<dbReference type="CDD" id="cd03230">
    <property type="entry name" value="ABC_DR_subfamily_A"/>
    <property type="match status" value="1"/>
</dbReference>
<protein>
    <submittedName>
        <fullName evidence="5">ATP-binding cassette domain-containing protein</fullName>
    </submittedName>
</protein>
<dbReference type="Pfam" id="PF00005">
    <property type="entry name" value="ABC_tran"/>
    <property type="match status" value="1"/>
</dbReference>
<dbReference type="GO" id="GO:0016887">
    <property type="term" value="F:ATP hydrolysis activity"/>
    <property type="evidence" value="ECO:0007669"/>
    <property type="project" value="InterPro"/>
</dbReference>
<name>A0A7X2M183_9BACI</name>
<sequence length="300" mass="33772">MNVITCSNVTKQFGKKYAVNGLNCRIEENKITGVIGRNGAGKSTLLKMIAGYLKKSSGDISVFGTHPFNSLDVSINSIYIDDQMIFPPSMQLEELLETAGSFYPNWDEKLAWKLFHYFSLDKKQYHHHLSKGQTSTFNFIIGIASRCSLTILDEPVSGLDAGARKDFYRALLKDYIAYPRTILLSSHHMEEIEDLLEDVLLLKEGREILHMPVSGLKEFAVGLKGSKKVISQVVKDKKVFFYRDLHSHMSYAAVENTFTKAELQNMRTQDLFLSAVSAADLCIYLTQDEKGGIDDVFSES</sequence>
<organism evidence="5 6">
    <name type="scientific">Metabacillus lacus</name>
    <dbReference type="NCBI Taxonomy" id="1983721"/>
    <lineage>
        <taxon>Bacteria</taxon>
        <taxon>Bacillati</taxon>
        <taxon>Bacillota</taxon>
        <taxon>Bacilli</taxon>
        <taxon>Bacillales</taxon>
        <taxon>Bacillaceae</taxon>
        <taxon>Metabacillus</taxon>
    </lineage>
</organism>
<dbReference type="RefSeq" id="WP_154309280.1">
    <property type="nucleotide sequence ID" value="NZ_WKKI01000047.1"/>
</dbReference>
<proteinExistence type="predicted"/>
<evidence type="ECO:0000313" key="5">
    <source>
        <dbReference type="EMBL" id="MRX73819.1"/>
    </source>
</evidence>
<keyword evidence="1" id="KW-0813">Transport</keyword>
<evidence type="ECO:0000259" key="4">
    <source>
        <dbReference type="PROSITE" id="PS50893"/>
    </source>
</evidence>
<evidence type="ECO:0000256" key="1">
    <source>
        <dbReference type="ARBA" id="ARBA00022448"/>
    </source>
</evidence>
<comment type="caution">
    <text evidence="5">The sequence shown here is derived from an EMBL/GenBank/DDBJ whole genome shotgun (WGS) entry which is preliminary data.</text>
</comment>
<dbReference type="EMBL" id="WKKI01000047">
    <property type="protein sequence ID" value="MRX73819.1"/>
    <property type="molecule type" value="Genomic_DNA"/>
</dbReference>
<evidence type="ECO:0000256" key="2">
    <source>
        <dbReference type="ARBA" id="ARBA00022741"/>
    </source>
</evidence>
<dbReference type="SUPFAM" id="SSF52540">
    <property type="entry name" value="P-loop containing nucleoside triphosphate hydrolases"/>
    <property type="match status" value="1"/>
</dbReference>
<dbReference type="Gene3D" id="3.40.50.300">
    <property type="entry name" value="P-loop containing nucleotide triphosphate hydrolases"/>
    <property type="match status" value="1"/>
</dbReference>
<gene>
    <name evidence="5" type="ORF">GJU40_16880</name>
</gene>
<dbReference type="InterPro" id="IPR051782">
    <property type="entry name" value="ABC_Transporter_VariousFunc"/>
</dbReference>
<reference evidence="5 6" key="1">
    <citation type="submission" date="2019-11" db="EMBL/GenBank/DDBJ databases">
        <title>Bacillus lacus genome.</title>
        <authorList>
            <person name="Allen C.J."/>
            <person name="Newman J.D."/>
        </authorList>
    </citation>
    <scope>NUCLEOTIDE SEQUENCE [LARGE SCALE GENOMIC DNA]</scope>
    <source>
        <strain evidence="5 6">KCTC 33946</strain>
    </source>
</reference>
<evidence type="ECO:0000313" key="6">
    <source>
        <dbReference type="Proteomes" id="UP000448867"/>
    </source>
</evidence>
<dbReference type="OrthoDB" id="9804819at2"/>
<dbReference type="PROSITE" id="PS50893">
    <property type="entry name" value="ABC_TRANSPORTER_2"/>
    <property type="match status" value="1"/>
</dbReference>
<dbReference type="AlphaFoldDB" id="A0A7X2M183"/>
<accession>A0A7X2M183</accession>
<dbReference type="InterPro" id="IPR003593">
    <property type="entry name" value="AAA+_ATPase"/>
</dbReference>
<evidence type="ECO:0000256" key="3">
    <source>
        <dbReference type="ARBA" id="ARBA00022840"/>
    </source>
</evidence>
<feature type="domain" description="ABC transporter" evidence="4">
    <location>
        <begin position="4"/>
        <end position="229"/>
    </location>
</feature>
<dbReference type="Proteomes" id="UP000448867">
    <property type="component" value="Unassembled WGS sequence"/>
</dbReference>
<dbReference type="SMART" id="SM00382">
    <property type="entry name" value="AAA"/>
    <property type="match status" value="1"/>
</dbReference>
<dbReference type="InterPro" id="IPR027417">
    <property type="entry name" value="P-loop_NTPase"/>
</dbReference>
<dbReference type="GO" id="GO:0005524">
    <property type="term" value="F:ATP binding"/>
    <property type="evidence" value="ECO:0007669"/>
    <property type="project" value="UniProtKB-KW"/>
</dbReference>
<dbReference type="PANTHER" id="PTHR42939">
    <property type="entry name" value="ABC TRANSPORTER ATP-BINDING PROTEIN ALBC-RELATED"/>
    <property type="match status" value="1"/>
</dbReference>
<dbReference type="PANTHER" id="PTHR42939:SF1">
    <property type="entry name" value="ABC TRANSPORTER ATP-BINDING PROTEIN ALBC-RELATED"/>
    <property type="match status" value="1"/>
</dbReference>